<evidence type="ECO:0000259" key="1">
    <source>
        <dbReference type="Pfam" id="PF00501"/>
    </source>
</evidence>
<dbReference type="InterPro" id="IPR042099">
    <property type="entry name" value="ANL_N_sf"/>
</dbReference>
<evidence type="ECO:0000313" key="2">
    <source>
        <dbReference type="EMBL" id="MFC3052597.1"/>
    </source>
</evidence>
<name>A0ABV7D6K4_9PROT</name>
<dbReference type="Pfam" id="PF00501">
    <property type="entry name" value="AMP-binding"/>
    <property type="match status" value="1"/>
</dbReference>
<accession>A0ABV7D6K4</accession>
<dbReference type="InterPro" id="IPR000873">
    <property type="entry name" value="AMP-dep_synth/lig_dom"/>
</dbReference>
<dbReference type="SUPFAM" id="SSF56801">
    <property type="entry name" value="Acetyl-CoA synthetase-like"/>
    <property type="match status" value="1"/>
</dbReference>
<gene>
    <name evidence="2" type="ORF">ACFOKA_11850</name>
</gene>
<proteinExistence type="predicted"/>
<dbReference type="Proteomes" id="UP001595444">
    <property type="component" value="Unassembled WGS sequence"/>
</dbReference>
<dbReference type="InterPro" id="IPR020845">
    <property type="entry name" value="AMP-binding_CS"/>
</dbReference>
<organism evidence="2 3">
    <name type="scientific">Kordiimonas pumila</name>
    <dbReference type="NCBI Taxonomy" id="2161677"/>
    <lineage>
        <taxon>Bacteria</taxon>
        <taxon>Pseudomonadati</taxon>
        <taxon>Pseudomonadota</taxon>
        <taxon>Alphaproteobacteria</taxon>
        <taxon>Kordiimonadales</taxon>
        <taxon>Kordiimonadaceae</taxon>
        <taxon>Kordiimonas</taxon>
    </lineage>
</organism>
<feature type="domain" description="AMP-dependent synthetase/ligase" evidence="1">
    <location>
        <begin position="50"/>
        <end position="429"/>
    </location>
</feature>
<protein>
    <submittedName>
        <fullName evidence="2">AMP-binding protein</fullName>
    </submittedName>
</protein>
<dbReference type="Pfam" id="PF23562">
    <property type="entry name" value="AMP-binding_C_3"/>
    <property type="match status" value="1"/>
</dbReference>
<dbReference type="PANTHER" id="PTHR24096">
    <property type="entry name" value="LONG-CHAIN-FATTY-ACID--COA LIGASE"/>
    <property type="match status" value="1"/>
</dbReference>
<dbReference type="PROSITE" id="PS00455">
    <property type="entry name" value="AMP_BINDING"/>
    <property type="match status" value="1"/>
</dbReference>
<dbReference type="EMBL" id="JBHRSL010000010">
    <property type="protein sequence ID" value="MFC3052597.1"/>
    <property type="molecule type" value="Genomic_DNA"/>
</dbReference>
<reference evidence="3" key="1">
    <citation type="journal article" date="2019" name="Int. J. Syst. Evol. Microbiol.">
        <title>The Global Catalogue of Microorganisms (GCM) 10K type strain sequencing project: providing services to taxonomists for standard genome sequencing and annotation.</title>
        <authorList>
            <consortium name="The Broad Institute Genomics Platform"/>
            <consortium name="The Broad Institute Genome Sequencing Center for Infectious Disease"/>
            <person name="Wu L."/>
            <person name="Ma J."/>
        </authorList>
    </citation>
    <scope>NUCLEOTIDE SEQUENCE [LARGE SCALE GENOMIC DNA]</scope>
    <source>
        <strain evidence="3">KCTC 62164</strain>
    </source>
</reference>
<sequence length="613" mass="66284">MQLSIKDATLREIDLPAVDLDIKKLSDGTIFLKNNVALPDFDPLLYGHLKKRAAISPDKIALAERDKVTGAWRTCTFAELMARIRSVAQWLLKFEVGSERPLMIISGNTIGHAVMRLGAVAAGVPVCPISSNYALMGGDFGRLKYVFELVKPALIYAEEGSLYNKALLSLDLSACTIISALTDNMSVKTVSYSELLETVPAQSLEDVIGSVNPDGHAVYMLTSGSTGRPKAVILTQRMIMTSIFQAHAILGAGMHWDDKILDWLPWSHVSGATNLVGALVFGGSFYIDDGKPAPGLFEKTLKNLKELSVPYFANVPFGYAMLVGALEDDPLLRKAFFKNLHLMLYGGAGLSQDLYERLQAMAVAETGHRIFITTGYGATETTSGCMAIFFDTRKVGVGLPLPGVEVKLVPTDGEFEIRMRGPHIMSGYLDDPEKSAQSFDSEGFYKLGDLVNFHDPNDFAKGMYFSGRLAEQFKLGTGSWVSGGQVRAGIIACLSPLVTDLILCGEGRDALGALLVLNAPGLKSIFGLTLADDLSAHPEVLGYVKEKLTAYNAVNPGKSSRIARAAFLATPLSADQHELSDKGTINQAIASKNRVEEIEALYADDPSEKVIVF</sequence>
<dbReference type="RefSeq" id="WP_194213745.1">
    <property type="nucleotide sequence ID" value="NZ_CP061205.1"/>
</dbReference>
<evidence type="ECO:0000313" key="3">
    <source>
        <dbReference type="Proteomes" id="UP001595444"/>
    </source>
</evidence>
<dbReference type="Gene3D" id="3.40.50.12780">
    <property type="entry name" value="N-terminal domain of ligase-like"/>
    <property type="match status" value="1"/>
</dbReference>
<comment type="caution">
    <text evidence="2">The sequence shown here is derived from an EMBL/GenBank/DDBJ whole genome shotgun (WGS) entry which is preliminary data.</text>
</comment>
<dbReference type="PANTHER" id="PTHR24096:SF420">
    <property type="entry name" value="LONG-CHAIN-FATTY-ACID--COA LIGASE-RELATED"/>
    <property type="match status" value="1"/>
</dbReference>
<keyword evidence="3" id="KW-1185">Reference proteome</keyword>